<dbReference type="InterPro" id="IPR007394">
    <property type="entry name" value="UPF0122"/>
</dbReference>
<gene>
    <name evidence="4" type="ORF">SYNTR_1372</name>
</gene>
<dbReference type="NCBIfam" id="NF045758">
    <property type="entry name" value="YlxM"/>
    <property type="match status" value="1"/>
</dbReference>
<comment type="function">
    <text evidence="2 3">Might take part in the signal recognition particle (SRP) pathway. This is inferred from the conservation of its genetic proximity to ftsY/ffh. May be a regulatory protein.</text>
</comment>
<dbReference type="Pfam" id="PF04297">
    <property type="entry name" value="UPF0122"/>
    <property type="match status" value="1"/>
</dbReference>
<dbReference type="Proteomes" id="UP000426444">
    <property type="component" value="Chromosome"/>
</dbReference>
<dbReference type="InterPro" id="IPR036388">
    <property type="entry name" value="WH-like_DNA-bd_sf"/>
</dbReference>
<proteinExistence type="inferred from homology"/>
<sequence>MLEKWNYITLLKDFYGPLLTEKQQYIMSLYYENDLSLTEIADDTNSTRQAVYDILRRAENALEDYETKLGLVKKFEFTRGYIDEAYELLNNDNINEHSVKKAIEVLRRAVELI</sequence>
<accession>A0A6I6DBD3</accession>
<evidence type="ECO:0000256" key="2">
    <source>
        <dbReference type="ARBA" id="ARBA00024764"/>
    </source>
</evidence>
<name>A0A6I6DBD3_9FIRM</name>
<dbReference type="InterPro" id="IPR013324">
    <property type="entry name" value="RNA_pol_sigma_r3/r4-like"/>
</dbReference>
<dbReference type="NCBIfam" id="NF001072">
    <property type="entry name" value="PRK00118.2-2"/>
    <property type="match status" value="1"/>
</dbReference>
<keyword evidence="5" id="KW-1185">Reference proteome</keyword>
<dbReference type="KEGG" id="salq:SYNTR_1372"/>
<evidence type="ECO:0000256" key="1">
    <source>
        <dbReference type="ARBA" id="ARBA00008720"/>
    </source>
</evidence>
<evidence type="ECO:0000313" key="5">
    <source>
        <dbReference type="Proteomes" id="UP000426444"/>
    </source>
</evidence>
<dbReference type="EMBL" id="CP046457">
    <property type="protein sequence ID" value="QGT99965.1"/>
    <property type="molecule type" value="Genomic_DNA"/>
</dbReference>
<dbReference type="HAMAP" id="MF_00245">
    <property type="entry name" value="UPF0122"/>
    <property type="match status" value="1"/>
</dbReference>
<evidence type="ECO:0000256" key="3">
    <source>
        <dbReference type="HAMAP-Rule" id="MF_00245"/>
    </source>
</evidence>
<protein>
    <recommendedName>
        <fullName evidence="3">UPF0122 protein SYNTR_1372</fullName>
    </recommendedName>
</protein>
<dbReference type="AlphaFoldDB" id="A0A6I6DBD3"/>
<dbReference type="InterPro" id="IPR054831">
    <property type="entry name" value="UPF0122_fam_protein"/>
</dbReference>
<comment type="similarity">
    <text evidence="1 3">Belongs to the UPF0122 family.</text>
</comment>
<dbReference type="RefSeq" id="WP_156203804.1">
    <property type="nucleotide sequence ID" value="NZ_CP046457.1"/>
</dbReference>
<dbReference type="Gene3D" id="1.10.10.10">
    <property type="entry name" value="Winged helix-like DNA-binding domain superfamily/Winged helix DNA-binding domain"/>
    <property type="match status" value="1"/>
</dbReference>
<dbReference type="PANTHER" id="PTHR40083:SF1">
    <property type="entry name" value="UPF0122 PROTEIN YLXM"/>
    <property type="match status" value="1"/>
</dbReference>
<reference evidence="5" key="1">
    <citation type="journal article" date="2019" name="Microbiology">
        <title>Complete Genome Sequence of an Uncultured Bacterium of the Candidate Phylum Bipolaricaulota.</title>
        <authorList>
            <person name="Kadnikov V.V."/>
            <person name="Mardanov A.V."/>
            <person name="Beletsky A.V."/>
            <person name="Frank Y.A."/>
            <person name="Karnachuk O.V."/>
            <person name="Ravin N.V."/>
        </authorList>
    </citation>
    <scope>NUCLEOTIDE SEQUENCE [LARGE SCALE GENOMIC DNA]</scope>
</reference>
<evidence type="ECO:0000313" key="4">
    <source>
        <dbReference type="EMBL" id="QGT99965.1"/>
    </source>
</evidence>
<dbReference type="OrthoDB" id="6392at2"/>
<dbReference type="SUPFAM" id="SSF88659">
    <property type="entry name" value="Sigma3 and sigma4 domains of RNA polymerase sigma factors"/>
    <property type="match status" value="1"/>
</dbReference>
<dbReference type="PANTHER" id="PTHR40083">
    <property type="entry name" value="UPF0122 PROTEIN CBO2450/CLC_2298"/>
    <property type="match status" value="1"/>
</dbReference>
<organism evidence="4 5">
    <name type="scientific">Candidatus Syntrophocurvum alkaliphilum</name>
    <dbReference type="NCBI Taxonomy" id="2293317"/>
    <lineage>
        <taxon>Bacteria</taxon>
        <taxon>Bacillati</taxon>
        <taxon>Bacillota</taxon>
        <taxon>Clostridia</taxon>
        <taxon>Eubacteriales</taxon>
        <taxon>Syntrophomonadaceae</taxon>
        <taxon>Candidatus Syntrophocurvum</taxon>
    </lineage>
</organism>